<protein>
    <recommendedName>
        <fullName evidence="7">Cytochrome c domain-containing protein</fullName>
    </recommendedName>
</protein>
<evidence type="ECO:0000256" key="1">
    <source>
        <dbReference type="SAM" id="MobiDB-lite"/>
    </source>
</evidence>
<reference evidence="5 6" key="1">
    <citation type="journal article" date="2003" name="Proc. Natl. Acad. Sci. U.S.A.">
        <title>Complete genome sequence of the marine planctomycete Pirellula sp. strain 1.</title>
        <authorList>
            <person name="Gloeckner F.O."/>
            <person name="Kube M."/>
            <person name="Bauer M."/>
            <person name="Teeling H."/>
            <person name="Lombardot T."/>
            <person name="Ludwig W."/>
            <person name="Gade D."/>
            <person name="Beck A."/>
            <person name="Borzym K."/>
            <person name="Heitmann K."/>
            <person name="Rabus R."/>
            <person name="Schlesner H."/>
            <person name="Amann R."/>
            <person name="Reinhardt R."/>
        </authorList>
    </citation>
    <scope>NUCLEOTIDE SEQUENCE [LARGE SCALE GENOMIC DNA]</scope>
    <source>
        <strain evidence="6">DSM 10527 / NCIMB 13988 / SH1</strain>
    </source>
</reference>
<feature type="region of interest" description="Disordered" evidence="1">
    <location>
        <begin position="178"/>
        <end position="198"/>
    </location>
</feature>
<dbReference type="KEGG" id="rba:RB4803"/>
<organism evidence="5 6">
    <name type="scientific">Rhodopirellula baltica (strain DSM 10527 / NCIMB 13988 / SH1)</name>
    <dbReference type="NCBI Taxonomy" id="243090"/>
    <lineage>
        <taxon>Bacteria</taxon>
        <taxon>Pseudomonadati</taxon>
        <taxon>Planctomycetota</taxon>
        <taxon>Planctomycetia</taxon>
        <taxon>Pirellulales</taxon>
        <taxon>Pirellulaceae</taxon>
        <taxon>Rhodopirellula</taxon>
    </lineage>
</organism>
<feature type="domain" description="DUF1549" evidence="2">
    <location>
        <begin position="201"/>
        <end position="405"/>
    </location>
</feature>
<sequence>MAAALMSSQRVLSVWMHRTVRYVAGSLVMALICAGANADGLNPQESFFEEKVRPLLIEHCHECHGDALQESDLRLDSLGTILQGGISGPAAVAKNVNESLIIDAVLGRRGMEMMPPDGPLEEDQIVTLRRWINMGLPWPANAEDSEDSNSEGMAPALGDQQAIGQVAKSHWAFQPLQKPEVPTTSKPADQKAKHQNQPAHPIDAFVASSLERNGLTPGKVASREVIVRRLHFDLIGLPPTYSQVQAFVNDERDTDEVVAEWIETLLSDQHHGERWARYWLDLARYGDTRDWQAQAELRYPYAYTYRDYVIESLNTDKPYDQFVREQIAADFYAEDADSPSLAALGFLTVGPRFRNNRLEQIADKIDVVGRGLMGITVSCARCHDHKYDPIPTEDYYSLYGVFASCDLPETLPRIETEVSFSDEMKADFQAQLTAKQNELSEYKADLRKQAIADLKKQLPKYLDGFYLLSIARGKEIRGVIGQLKIKETAMTPLNTRLAADLKNRSDISHSVLGPWNQALSANKKQFDTQLPRWMKSWAENEDLNPLIRDGLIASNPKTQRELIAAYAGVMDDVLQAWKATSKSADAKNDHRAIKLADPDQEAIRQLLMAEGGWFDLDVEAVARASRLLGKGRKELGDREKAIAAVESTHPAAPPRAMVLVDAKKPVNPFVLLRGEANRRGDRVPRQFLSLLSNVSDGPFTDGSGRRELAEAITSAENPLTARVLVNRVWARYFGRGLVDSLDDFGLRSSPPSHPELLDWLASEFIEQGWSMKWLHRTITTSHTYQQSSDLREDAFAIDPENRWLWRQNRRRLDFEAMRDSIVSVAGTIDLTVGGRSVKLSETPYTTRRSLYAYVDRLELDPILRTFDFASPTASAASRAETTIPQQALFFMNHPFVAEQSRELADRIADEVDDNTTDAATITALYRRVFSRDPSADEITMTKRFLVAAAETDGQALGGVWRYGWGNIASKPKRAGDPADDFMPLPYWSGKAYQASEAFPDPKLKFLRLSATAAHCGVNPAHSIIRRWVAPADGAVRIASKLTHARPNGDGITVSIRSGDFRTTDKVARGTINPSVARLSVKAGDVIDFVASPGANSNSDSHTWTITIAGIDGELNGDRWQSQKDFAPPAPQPLGRVDQLAQALMLTNEFLYLD</sequence>
<gene>
    <name evidence="5" type="ordered locus">RB4803</name>
</gene>
<dbReference type="AlphaFoldDB" id="Q7UH72"/>
<feature type="domain" description="DUF1553" evidence="3">
    <location>
        <begin position="704"/>
        <end position="945"/>
    </location>
</feature>
<dbReference type="PANTHER" id="PTHR35889">
    <property type="entry name" value="CYCLOINULO-OLIGOSACCHARIDE FRUCTANOTRANSFERASE-RELATED"/>
    <property type="match status" value="1"/>
</dbReference>
<evidence type="ECO:0000313" key="6">
    <source>
        <dbReference type="Proteomes" id="UP000001025"/>
    </source>
</evidence>
<dbReference type="Proteomes" id="UP000001025">
    <property type="component" value="Chromosome"/>
</dbReference>
<evidence type="ECO:0000313" key="5">
    <source>
        <dbReference type="EMBL" id="CAD78104.1"/>
    </source>
</evidence>
<dbReference type="STRING" id="243090.RB4803"/>
<dbReference type="InterPro" id="IPR022655">
    <property type="entry name" value="DUF1553"/>
</dbReference>
<dbReference type="InParanoid" id="Q7UH72"/>
<dbReference type="Pfam" id="PF07583">
    <property type="entry name" value="PSCyt2"/>
    <property type="match status" value="1"/>
</dbReference>
<dbReference type="EMBL" id="BX294141">
    <property type="protein sequence ID" value="CAD78104.1"/>
    <property type="molecule type" value="Genomic_DNA"/>
</dbReference>
<dbReference type="eggNOG" id="COG2010">
    <property type="taxonomic scope" value="Bacteria"/>
</dbReference>
<name>Q7UH72_RHOBA</name>
<evidence type="ECO:0000259" key="2">
    <source>
        <dbReference type="Pfam" id="PF07583"/>
    </source>
</evidence>
<dbReference type="PANTHER" id="PTHR35889:SF3">
    <property type="entry name" value="F-BOX DOMAIN-CONTAINING PROTEIN"/>
    <property type="match status" value="1"/>
</dbReference>
<dbReference type="InterPro" id="IPR011429">
    <property type="entry name" value="Cyt_c_Planctomycete-type"/>
</dbReference>
<evidence type="ECO:0000259" key="3">
    <source>
        <dbReference type="Pfam" id="PF07587"/>
    </source>
</evidence>
<dbReference type="EnsemblBacteria" id="CAD78104">
    <property type="protein sequence ID" value="CAD78104"/>
    <property type="gene ID" value="RB4803"/>
</dbReference>
<evidence type="ECO:0000259" key="4">
    <source>
        <dbReference type="Pfam" id="PF07635"/>
    </source>
</evidence>
<dbReference type="HOGENOM" id="CLU_005632_1_0_0"/>
<dbReference type="InterPro" id="IPR011444">
    <property type="entry name" value="DUF1549"/>
</dbReference>
<dbReference type="Pfam" id="PF07635">
    <property type="entry name" value="PSCyt1"/>
    <property type="match status" value="1"/>
</dbReference>
<evidence type="ECO:0008006" key="7">
    <source>
        <dbReference type="Google" id="ProtNLM"/>
    </source>
</evidence>
<proteinExistence type="predicted"/>
<dbReference type="RefSeq" id="WP_011120107.1">
    <property type="nucleotide sequence ID" value="NC_005027.1"/>
</dbReference>
<accession>Q7UH72</accession>
<dbReference type="OrthoDB" id="127107at2"/>
<feature type="domain" description="Cytochrome C Planctomycete-type" evidence="4">
    <location>
        <begin position="60"/>
        <end position="118"/>
    </location>
</feature>
<dbReference type="PATRIC" id="fig|243090.15.peg.2273"/>
<dbReference type="Pfam" id="PF07587">
    <property type="entry name" value="PSD1"/>
    <property type="match status" value="1"/>
</dbReference>
<keyword evidence="6" id="KW-1185">Reference proteome</keyword>